<dbReference type="Pfam" id="PF01553">
    <property type="entry name" value="Acyltransferase"/>
    <property type="match status" value="1"/>
</dbReference>
<dbReference type="PANTHER" id="PTHR10434">
    <property type="entry name" value="1-ACYL-SN-GLYCEROL-3-PHOSPHATE ACYLTRANSFERASE"/>
    <property type="match status" value="1"/>
</dbReference>
<protein>
    <submittedName>
        <fullName evidence="4">Putative acyltransferase</fullName>
    </submittedName>
</protein>
<evidence type="ECO:0000259" key="3">
    <source>
        <dbReference type="SMART" id="SM00563"/>
    </source>
</evidence>
<sequence>MSSSRSGSEGLNGTYRLGMFFARTSIGALTRDRWAGAEHLPKSGGFLVCANHISQADPFAVARFLYDSGHFPYFLAKESLFRAPVIGPIMTRSGQIPVHRGTSHASHAFQSAIDAVAGGKCVVLMPEGTLTKDPDWWPMTGKTGAARVALATGRPVIPLAQWGTQFIRHRKADKGIRVVSHMLAGPAVKMDDLYGQELDGPLLREATERIMSSITVELEKVRRLEAPRGRWDLRAGRRIERVTREDFR</sequence>
<evidence type="ECO:0000256" key="2">
    <source>
        <dbReference type="ARBA" id="ARBA00023315"/>
    </source>
</evidence>
<organism evidence="4 5">
    <name type="scientific">Austwickia chelonae NBRC 105200</name>
    <dbReference type="NCBI Taxonomy" id="1184607"/>
    <lineage>
        <taxon>Bacteria</taxon>
        <taxon>Bacillati</taxon>
        <taxon>Actinomycetota</taxon>
        <taxon>Actinomycetes</taxon>
        <taxon>Micrococcales</taxon>
        <taxon>Dermatophilaceae</taxon>
        <taxon>Austwickia</taxon>
    </lineage>
</organism>
<dbReference type="AlphaFoldDB" id="K6VML3"/>
<feature type="domain" description="Phospholipid/glycerol acyltransferase" evidence="3">
    <location>
        <begin position="46"/>
        <end position="164"/>
    </location>
</feature>
<keyword evidence="1 4" id="KW-0808">Transferase</keyword>
<comment type="caution">
    <text evidence="4">The sequence shown here is derived from an EMBL/GenBank/DDBJ whole genome shotgun (WGS) entry which is preliminary data.</text>
</comment>
<dbReference type="SMART" id="SM00563">
    <property type="entry name" value="PlsC"/>
    <property type="match status" value="1"/>
</dbReference>
<dbReference type="InterPro" id="IPR002123">
    <property type="entry name" value="Plipid/glycerol_acylTrfase"/>
</dbReference>
<dbReference type="GO" id="GO:0005886">
    <property type="term" value="C:plasma membrane"/>
    <property type="evidence" value="ECO:0007669"/>
    <property type="project" value="TreeGrafter"/>
</dbReference>
<proteinExistence type="predicted"/>
<dbReference type="GO" id="GO:0003841">
    <property type="term" value="F:1-acylglycerol-3-phosphate O-acyltransferase activity"/>
    <property type="evidence" value="ECO:0007669"/>
    <property type="project" value="TreeGrafter"/>
</dbReference>
<reference evidence="4 5" key="1">
    <citation type="submission" date="2012-08" db="EMBL/GenBank/DDBJ databases">
        <title>Whole genome shotgun sequence of Austwickia chelonae NBRC 105200.</title>
        <authorList>
            <person name="Yoshida I."/>
            <person name="Hosoyama A."/>
            <person name="Tsuchikane K."/>
            <person name="Katsumata H."/>
            <person name="Ando Y."/>
            <person name="Ohji S."/>
            <person name="Hamada M."/>
            <person name="Tamura T."/>
            <person name="Yamazoe A."/>
            <person name="Yamazaki S."/>
            <person name="Fujita N."/>
        </authorList>
    </citation>
    <scope>NUCLEOTIDE SEQUENCE [LARGE SCALE GENOMIC DNA]</scope>
    <source>
        <strain evidence="4 5">NBRC 105200</strain>
    </source>
</reference>
<dbReference type="CDD" id="cd07989">
    <property type="entry name" value="LPLAT_AGPAT-like"/>
    <property type="match status" value="1"/>
</dbReference>
<dbReference type="EMBL" id="BAGZ01000001">
    <property type="protein sequence ID" value="GAB76600.1"/>
    <property type="molecule type" value="Genomic_DNA"/>
</dbReference>
<dbReference type="eggNOG" id="COG0204">
    <property type="taxonomic scope" value="Bacteria"/>
</dbReference>
<dbReference type="STRING" id="100225.SAMN05421595_1731"/>
<dbReference type="SUPFAM" id="SSF69593">
    <property type="entry name" value="Glycerol-3-phosphate (1)-acyltransferase"/>
    <property type="match status" value="1"/>
</dbReference>
<evidence type="ECO:0000313" key="4">
    <source>
        <dbReference type="EMBL" id="GAB76600.1"/>
    </source>
</evidence>
<evidence type="ECO:0000256" key="1">
    <source>
        <dbReference type="ARBA" id="ARBA00022679"/>
    </source>
</evidence>
<keyword evidence="5" id="KW-1185">Reference proteome</keyword>
<gene>
    <name evidence="4" type="ORF">AUCHE_01_01620</name>
</gene>
<keyword evidence="2 4" id="KW-0012">Acyltransferase</keyword>
<name>K6VML3_9MICO</name>
<dbReference type="PANTHER" id="PTHR10434:SF55">
    <property type="entry name" value="POSSIBLE ACYLTRANSFERASE"/>
    <property type="match status" value="1"/>
</dbReference>
<dbReference type="Proteomes" id="UP000008495">
    <property type="component" value="Unassembled WGS sequence"/>
</dbReference>
<dbReference type="GO" id="GO:0006654">
    <property type="term" value="P:phosphatidic acid biosynthetic process"/>
    <property type="evidence" value="ECO:0007669"/>
    <property type="project" value="TreeGrafter"/>
</dbReference>
<accession>K6VML3</accession>
<evidence type="ECO:0000313" key="5">
    <source>
        <dbReference type="Proteomes" id="UP000008495"/>
    </source>
</evidence>